<proteinExistence type="predicted"/>
<keyword evidence="2" id="KW-1185">Reference proteome</keyword>
<dbReference type="Proteomes" id="UP000290218">
    <property type="component" value="Unassembled WGS sequence"/>
</dbReference>
<reference evidence="1 2" key="1">
    <citation type="submission" date="2019-01" db="EMBL/GenBank/DDBJ databases">
        <title>Lacunisphaera sp. strain TWA-58.</title>
        <authorList>
            <person name="Chen W.-M."/>
        </authorList>
    </citation>
    <scope>NUCLEOTIDE SEQUENCE [LARGE SCALE GENOMIC DNA]</scope>
    <source>
        <strain evidence="1 2">TWA-58</strain>
    </source>
</reference>
<sequence length="300" mass="33025">MSSKLSIKRTKFGGLAAMEIRTTELRLVVITAKGPRIAVLTRGDGPNLLMWAPGKYLRGKWDLMGGHRLWVARPGADEAEETYATDNQACTVETFAKGFTVSAPVDPIHRTQRGVKFTVRAADRIEIEHFVTNHSDMLWSGGLWGLTCTLPIAGTTYQMPLGDGSSWDYATMVAFRTWGGGHGGAGFGDDQFRLTDDALVLNPAGRENKRMVKADPGIVAMHDPARKVLFAIHAAYQPDGNYPLGTNLAFYVGPKNFMVEMETMSPLTTLKPQQTLKHTETWLLREAKNAPTAKTLKTLF</sequence>
<organism evidence="1 2">
    <name type="scientific">Oleiharenicola lentus</name>
    <dbReference type="NCBI Taxonomy" id="2508720"/>
    <lineage>
        <taxon>Bacteria</taxon>
        <taxon>Pseudomonadati</taxon>
        <taxon>Verrucomicrobiota</taxon>
        <taxon>Opitutia</taxon>
        <taxon>Opitutales</taxon>
        <taxon>Opitutaceae</taxon>
        <taxon>Oleiharenicola</taxon>
    </lineage>
</organism>
<evidence type="ECO:0000313" key="1">
    <source>
        <dbReference type="EMBL" id="RXK55089.1"/>
    </source>
</evidence>
<dbReference type="RefSeq" id="WP_129046455.1">
    <property type="nucleotide sequence ID" value="NZ_SDHX01000001.1"/>
</dbReference>
<name>A0A4V1M6E2_9BACT</name>
<dbReference type="AlphaFoldDB" id="A0A4V1M6E2"/>
<accession>A0A4V1M6E2</accession>
<dbReference type="OrthoDB" id="5914937at2"/>
<evidence type="ECO:0008006" key="3">
    <source>
        <dbReference type="Google" id="ProtNLM"/>
    </source>
</evidence>
<protein>
    <recommendedName>
        <fullName evidence="3">DUF4380 domain-containing protein</fullName>
    </recommendedName>
</protein>
<comment type="caution">
    <text evidence="1">The sequence shown here is derived from an EMBL/GenBank/DDBJ whole genome shotgun (WGS) entry which is preliminary data.</text>
</comment>
<gene>
    <name evidence="1" type="ORF">ESB00_04095</name>
</gene>
<dbReference type="EMBL" id="SDHX01000001">
    <property type="protein sequence ID" value="RXK55089.1"/>
    <property type="molecule type" value="Genomic_DNA"/>
</dbReference>
<evidence type="ECO:0000313" key="2">
    <source>
        <dbReference type="Proteomes" id="UP000290218"/>
    </source>
</evidence>